<accession>A0A498JQD4</accession>
<keyword evidence="2" id="KW-1185">Reference proteome</keyword>
<protein>
    <submittedName>
        <fullName evidence="1">Uncharacterized protein</fullName>
    </submittedName>
</protein>
<evidence type="ECO:0000313" key="1">
    <source>
        <dbReference type="EMBL" id="RXH97355.1"/>
    </source>
</evidence>
<dbReference type="Proteomes" id="UP000290289">
    <property type="component" value="Chromosome 6"/>
</dbReference>
<sequence length="68" mass="7240">MCGARELLGELQMSGHGAVDAQVSIRLFGSSLASGSVGTSKVSEKKARALPGWVTHWEVAREFPETKP</sequence>
<organism evidence="1 2">
    <name type="scientific">Malus domestica</name>
    <name type="common">Apple</name>
    <name type="synonym">Pyrus malus</name>
    <dbReference type="NCBI Taxonomy" id="3750"/>
    <lineage>
        <taxon>Eukaryota</taxon>
        <taxon>Viridiplantae</taxon>
        <taxon>Streptophyta</taxon>
        <taxon>Embryophyta</taxon>
        <taxon>Tracheophyta</taxon>
        <taxon>Spermatophyta</taxon>
        <taxon>Magnoliopsida</taxon>
        <taxon>eudicotyledons</taxon>
        <taxon>Gunneridae</taxon>
        <taxon>Pentapetalae</taxon>
        <taxon>rosids</taxon>
        <taxon>fabids</taxon>
        <taxon>Rosales</taxon>
        <taxon>Rosaceae</taxon>
        <taxon>Amygdaloideae</taxon>
        <taxon>Maleae</taxon>
        <taxon>Malus</taxon>
    </lineage>
</organism>
<gene>
    <name evidence="1" type="ORF">DVH24_036023</name>
</gene>
<name>A0A498JQD4_MALDO</name>
<dbReference type="EMBL" id="RDQH01000332">
    <property type="protein sequence ID" value="RXH97355.1"/>
    <property type="molecule type" value="Genomic_DNA"/>
</dbReference>
<evidence type="ECO:0000313" key="2">
    <source>
        <dbReference type="Proteomes" id="UP000290289"/>
    </source>
</evidence>
<dbReference type="AlphaFoldDB" id="A0A498JQD4"/>
<reference evidence="1 2" key="1">
    <citation type="submission" date="2018-10" db="EMBL/GenBank/DDBJ databases">
        <title>A high-quality apple genome assembly.</title>
        <authorList>
            <person name="Hu J."/>
        </authorList>
    </citation>
    <scope>NUCLEOTIDE SEQUENCE [LARGE SCALE GENOMIC DNA]</scope>
    <source>
        <strain evidence="2">cv. HFTH1</strain>
        <tissue evidence="1">Young leaf</tissue>
    </source>
</reference>
<comment type="caution">
    <text evidence="1">The sequence shown here is derived from an EMBL/GenBank/DDBJ whole genome shotgun (WGS) entry which is preliminary data.</text>
</comment>
<proteinExistence type="predicted"/>